<dbReference type="OrthoDB" id="10004588at2759"/>
<evidence type="ECO:0000256" key="2">
    <source>
        <dbReference type="ARBA" id="ARBA00022737"/>
    </source>
</evidence>
<dbReference type="AlphaFoldDB" id="A0A6P4YMJ1"/>
<organism evidence="5 6">
    <name type="scientific">Branchiostoma belcheri</name>
    <name type="common">Amphioxus</name>
    <dbReference type="NCBI Taxonomy" id="7741"/>
    <lineage>
        <taxon>Eukaryota</taxon>
        <taxon>Metazoa</taxon>
        <taxon>Chordata</taxon>
        <taxon>Cephalochordata</taxon>
        <taxon>Leptocardii</taxon>
        <taxon>Amphioxiformes</taxon>
        <taxon>Branchiostomatidae</taxon>
        <taxon>Branchiostoma</taxon>
    </lineage>
</organism>
<dbReference type="PANTHER" id="PTHR24412">
    <property type="entry name" value="KELCH PROTEIN"/>
    <property type="match status" value="1"/>
</dbReference>
<dbReference type="RefSeq" id="XP_019622909.1">
    <property type="nucleotide sequence ID" value="XM_019767350.1"/>
</dbReference>
<gene>
    <name evidence="6" type="primary">LOC109468970</name>
</gene>
<dbReference type="Gene3D" id="2.120.10.80">
    <property type="entry name" value="Kelch-type beta propeller"/>
    <property type="match status" value="1"/>
</dbReference>
<dbReference type="SMART" id="SM00225">
    <property type="entry name" value="BTB"/>
    <property type="match status" value="1"/>
</dbReference>
<proteinExistence type="predicted"/>
<dbReference type="SMART" id="SM00875">
    <property type="entry name" value="BACK"/>
    <property type="match status" value="1"/>
</dbReference>
<dbReference type="InterPro" id="IPR000210">
    <property type="entry name" value="BTB/POZ_dom"/>
</dbReference>
<evidence type="ECO:0000256" key="3">
    <source>
        <dbReference type="SAM" id="MobiDB-lite"/>
    </source>
</evidence>
<evidence type="ECO:0000259" key="4">
    <source>
        <dbReference type="PROSITE" id="PS50097"/>
    </source>
</evidence>
<dbReference type="PROSITE" id="PS50097">
    <property type="entry name" value="BTB"/>
    <property type="match status" value="1"/>
</dbReference>
<dbReference type="PANTHER" id="PTHR24412:SF441">
    <property type="entry name" value="KELCH-LIKE PROTEIN 28"/>
    <property type="match status" value="1"/>
</dbReference>
<reference evidence="6" key="1">
    <citation type="submission" date="2025-08" db="UniProtKB">
        <authorList>
            <consortium name="RefSeq"/>
        </authorList>
    </citation>
    <scope>IDENTIFICATION</scope>
    <source>
        <tissue evidence="6">Gonad</tissue>
    </source>
</reference>
<protein>
    <submittedName>
        <fullName evidence="6">Kelch-like protein 21</fullName>
    </submittedName>
</protein>
<dbReference type="Gene3D" id="1.25.40.420">
    <property type="match status" value="1"/>
</dbReference>
<dbReference type="InterPro" id="IPR011705">
    <property type="entry name" value="BACK"/>
</dbReference>
<evidence type="ECO:0000256" key="1">
    <source>
        <dbReference type="ARBA" id="ARBA00022441"/>
    </source>
</evidence>
<dbReference type="SUPFAM" id="SSF54695">
    <property type="entry name" value="POZ domain"/>
    <property type="match status" value="1"/>
</dbReference>
<name>A0A6P4YMJ1_BRABE</name>
<dbReference type="Pfam" id="PF07707">
    <property type="entry name" value="BACK"/>
    <property type="match status" value="1"/>
</dbReference>
<dbReference type="Pfam" id="PF00651">
    <property type="entry name" value="BTB"/>
    <property type="match status" value="1"/>
</dbReference>
<dbReference type="Proteomes" id="UP000515135">
    <property type="component" value="Unplaced"/>
</dbReference>
<evidence type="ECO:0000313" key="5">
    <source>
        <dbReference type="Proteomes" id="UP000515135"/>
    </source>
</evidence>
<keyword evidence="1" id="KW-0880">Kelch repeat</keyword>
<dbReference type="InterPro" id="IPR015915">
    <property type="entry name" value="Kelch-typ_b-propeller"/>
</dbReference>
<keyword evidence="2" id="KW-0677">Repeat</keyword>
<feature type="domain" description="BTB" evidence="4">
    <location>
        <begin position="43"/>
        <end position="99"/>
    </location>
</feature>
<dbReference type="Gene3D" id="3.30.710.10">
    <property type="entry name" value="Potassium Channel Kv1.1, Chain A"/>
    <property type="match status" value="1"/>
</dbReference>
<sequence length="719" mass="80360">MDQPPTKRAKFEAGDNTDSCDISTKNKQETPVDGNTAKVAGSTDVTLRVGGRAFPHSRAVLSKESPYFQAMFASNLRESREDEVTIEAVDAGIMALLLESVGGKIPHVTQDNVLPLLSAADRLQFPNAKEECEYFLAEQITLDNCLGIWQLGKRHAAAHLEFEAKKFICRHFSRLSSLEDFSVLDVTEVKDILSWDDLLVSEEEVVLRTALAWLEFDKETREKYREEVLSCVRASLLESVHELSDLPCSSTGGRLGMSLQEIALFYPKDDGDLPAVVYEPRQSRLYQLRPPPIPHGTVYVPSKVLFAVLGIDIYMTVCVATDASPDGRHVMFQYDHVDGTWFPRAPVPCRRFSHPLTLIGLDGKLYALGELGGMEVYSPELDDWTCLDTDPQKLDPPMGRVEHVVAYNGKMMVFAGGLRGVYTCDVTSGEWGRIDAPLSDPLLSRMGENNSFIYKDKVYLTGKAHPQDPCLGGEDYPITFNPRQNRWESLGVPRPDGVRGTRGYVYLFDHVLFAVDGELYVMYRRKTNLLLASTWLEICRYNRELHRWDWRSLVCERCQEKQYGLCVLTAKLSLDKLPAVDPMLSLSLRPPRRKVAPIMPIMSRTGLPYWRNTPRVFTNTPRVLTSLTESDLESDDEDTISTASDETLLLEEVVETSVVSDEILVVDEHVTLAAPPVDETVHDTRTVGAVSVLGADGAAATSRESTATDCDCETRHNAK</sequence>
<dbReference type="InterPro" id="IPR011333">
    <property type="entry name" value="SKP1/BTB/POZ_sf"/>
</dbReference>
<dbReference type="SUPFAM" id="SSF117281">
    <property type="entry name" value="Kelch motif"/>
    <property type="match status" value="1"/>
</dbReference>
<feature type="region of interest" description="Disordered" evidence="3">
    <location>
        <begin position="1"/>
        <end position="35"/>
    </location>
</feature>
<dbReference type="KEGG" id="bbel:109468970"/>
<dbReference type="GeneID" id="109468970"/>
<evidence type="ECO:0000313" key="6">
    <source>
        <dbReference type="RefSeq" id="XP_019622909.1"/>
    </source>
</evidence>
<accession>A0A6P4YMJ1</accession>
<keyword evidence="5" id="KW-1185">Reference proteome</keyword>